<feature type="chain" id="PRO_5041324754" description="Porin" evidence="1">
    <location>
        <begin position="26"/>
        <end position="432"/>
    </location>
</feature>
<evidence type="ECO:0000313" key="2">
    <source>
        <dbReference type="EMBL" id="WKN34986.1"/>
    </source>
</evidence>
<keyword evidence="1" id="KW-0732">Signal</keyword>
<organism evidence="2">
    <name type="scientific">Roseihalotalea indica</name>
    <dbReference type="NCBI Taxonomy" id="2867963"/>
    <lineage>
        <taxon>Bacteria</taxon>
        <taxon>Pseudomonadati</taxon>
        <taxon>Bacteroidota</taxon>
        <taxon>Cytophagia</taxon>
        <taxon>Cytophagales</taxon>
        <taxon>Catalimonadaceae</taxon>
        <taxon>Roseihalotalea</taxon>
    </lineage>
</organism>
<accession>A0AA49GJR8</accession>
<gene>
    <name evidence="2" type="ORF">K4G66_21655</name>
</gene>
<name>A0AA49GJR8_9BACT</name>
<reference evidence="2" key="2">
    <citation type="journal article" date="2024" name="Antonie Van Leeuwenhoek">
        <title>Roseihalotalea indica gen. nov., sp. nov., a halophilic Bacteroidetes from mesopelagic Southwest Indian Ocean with higher carbohydrate metabolic potential.</title>
        <authorList>
            <person name="Chen B."/>
            <person name="Zhang M."/>
            <person name="Lin D."/>
            <person name="Ye J."/>
            <person name="Tang K."/>
        </authorList>
    </citation>
    <scope>NUCLEOTIDE SEQUENCE</scope>
    <source>
        <strain evidence="2">TK19036</strain>
    </source>
</reference>
<protein>
    <recommendedName>
        <fullName evidence="3">Porin</fullName>
    </recommendedName>
</protein>
<sequence length="432" mass="49243">MKYFFPINRVFPLLLLLGWGFQSQAQDSSMIIHGTVEVDHISYFHEHPDSIIDARNQGTLQIDLERSVSDKTKVFASVEFREGFSDKQRNRIFPKEYYVDVTFSSVDLRIGKQIYSWGRADGINFTNNLTPLDFSDILDLDDEEFGILSASATYYYKNWSLQTVFVPVFVPSFLPHSKSVWTLPQVIPNPQFSENQVNAVYQPLPDIGPANDLSSAQYAARLDGQLGRIDLSASYYHGYGDIPEIQLQPVGFAQDTITLSAQNIYIPWDVVGLDFATTFGGLGFRGEGAYFITSGEAARLAQNENDYLQYSLGLDYLFSLGQSNSTLHLLTEYMQEIVPEQEKYPATSFNHLFQQTFLVRGEYAYRGLLTLSMQALYDFQTEGYYIQPEVAYQWVDGLTITARADILGGEEPSFFQQYTNNDRIQFKAQYQF</sequence>
<dbReference type="SUPFAM" id="SSF56935">
    <property type="entry name" value="Porins"/>
    <property type="match status" value="1"/>
</dbReference>
<dbReference type="EMBL" id="CP120682">
    <property type="protein sequence ID" value="WKN34986.1"/>
    <property type="molecule type" value="Genomic_DNA"/>
</dbReference>
<dbReference type="AlphaFoldDB" id="A0AA49GJR8"/>
<evidence type="ECO:0008006" key="3">
    <source>
        <dbReference type="Google" id="ProtNLM"/>
    </source>
</evidence>
<evidence type="ECO:0000256" key="1">
    <source>
        <dbReference type="SAM" id="SignalP"/>
    </source>
</evidence>
<feature type="signal peptide" evidence="1">
    <location>
        <begin position="1"/>
        <end position="25"/>
    </location>
</feature>
<proteinExistence type="predicted"/>
<reference evidence="2" key="1">
    <citation type="journal article" date="2023" name="Comput. Struct. Biotechnol. J.">
        <title>Discovery of a novel marine Bacteroidetes with a rich repertoire of carbohydrate-active enzymes.</title>
        <authorList>
            <person name="Chen B."/>
            <person name="Liu G."/>
            <person name="Chen Q."/>
            <person name="Wang H."/>
            <person name="Liu L."/>
            <person name="Tang K."/>
        </authorList>
    </citation>
    <scope>NUCLEOTIDE SEQUENCE</scope>
    <source>
        <strain evidence="2">TK19036</strain>
    </source>
</reference>